<keyword evidence="5 8" id="KW-0689">Ribosomal protein</keyword>
<comment type="similarity">
    <text evidence="2 8 9">Belongs to the universal ribosomal protein uS19 family.</text>
</comment>
<gene>
    <name evidence="8" type="primary">rpsS</name>
    <name evidence="10" type="ORF">SAMN02745178_00548</name>
</gene>
<organism evidence="10 11">
    <name type="scientific">Gemmiger formicilis</name>
    <dbReference type="NCBI Taxonomy" id="745368"/>
    <lineage>
        <taxon>Bacteria</taxon>
        <taxon>Bacillati</taxon>
        <taxon>Bacillota</taxon>
        <taxon>Clostridia</taxon>
        <taxon>Eubacteriales</taxon>
        <taxon>Gemmiger</taxon>
    </lineage>
</organism>
<dbReference type="GO" id="GO:0005737">
    <property type="term" value="C:cytoplasm"/>
    <property type="evidence" value="ECO:0007669"/>
    <property type="project" value="UniProtKB-ARBA"/>
</dbReference>
<dbReference type="PRINTS" id="PR00975">
    <property type="entry name" value="RIBOSOMALS19"/>
</dbReference>
<dbReference type="AlphaFoldDB" id="A0A1T4WHR8"/>
<accession>A0A1T4WHR8</accession>
<comment type="function">
    <text evidence="1 8">Protein S19 forms a complex with S13 that binds strongly to the 16S ribosomal RNA.</text>
</comment>
<evidence type="ECO:0000313" key="11">
    <source>
        <dbReference type="Proteomes" id="UP000190286"/>
    </source>
</evidence>
<evidence type="ECO:0000256" key="5">
    <source>
        <dbReference type="ARBA" id="ARBA00022980"/>
    </source>
</evidence>
<dbReference type="EMBL" id="FUYF01000002">
    <property type="protein sequence ID" value="SKA76201.1"/>
    <property type="molecule type" value="Genomic_DNA"/>
</dbReference>
<dbReference type="PIRSF" id="PIRSF002144">
    <property type="entry name" value="Ribosomal_S19"/>
    <property type="match status" value="1"/>
</dbReference>
<evidence type="ECO:0000256" key="9">
    <source>
        <dbReference type="RuleBase" id="RU003485"/>
    </source>
</evidence>
<dbReference type="InterPro" id="IPR023575">
    <property type="entry name" value="Ribosomal_uS19_SF"/>
</dbReference>
<evidence type="ECO:0000256" key="6">
    <source>
        <dbReference type="ARBA" id="ARBA00023274"/>
    </source>
</evidence>
<dbReference type="RefSeq" id="WP_078783560.1">
    <property type="nucleotide sequence ID" value="NZ_CAJKTF010000002.1"/>
</dbReference>
<name>A0A1T4WHR8_9FIRM</name>
<evidence type="ECO:0000256" key="2">
    <source>
        <dbReference type="ARBA" id="ARBA00007345"/>
    </source>
</evidence>
<dbReference type="InterPro" id="IPR020934">
    <property type="entry name" value="Ribosomal_uS19_CS"/>
</dbReference>
<dbReference type="STRING" id="745368.SAMN02745178_00548"/>
<evidence type="ECO:0000256" key="8">
    <source>
        <dbReference type="HAMAP-Rule" id="MF_00531"/>
    </source>
</evidence>
<dbReference type="PROSITE" id="PS00323">
    <property type="entry name" value="RIBOSOMAL_S19"/>
    <property type="match status" value="1"/>
</dbReference>
<dbReference type="GeneID" id="93337038"/>
<keyword evidence="6 8" id="KW-0687">Ribonucleoprotein</keyword>
<dbReference type="GO" id="GO:0019843">
    <property type="term" value="F:rRNA binding"/>
    <property type="evidence" value="ECO:0007669"/>
    <property type="project" value="UniProtKB-UniRule"/>
</dbReference>
<dbReference type="GO" id="GO:0015935">
    <property type="term" value="C:small ribosomal subunit"/>
    <property type="evidence" value="ECO:0007669"/>
    <property type="project" value="InterPro"/>
</dbReference>
<dbReference type="FunFam" id="3.30.860.10:FF:000001">
    <property type="entry name" value="30S ribosomal protein S19"/>
    <property type="match status" value="1"/>
</dbReference>
<dbReference type="InterPro" id="IPR005732">
    <property type="entry name" value="Ribosomal_uS19_bac-type"/>
</dbReference>
<evidence type="ECO:0000256" key="1">
    <source>
        <dbReference type="ARBA" id="ARBA00003239"/>
    </source>
</evidence>
<evidence type="ECO:0000313" key="10">
    <source>
        <dbReference type="EMBL" id="SKA76201.1"/>
    </source>
</evidence>
<dbReference type="Proteomes" id="UP000190286">
    <property type="component" value="Unassembled WGS sequence"/>
</dbReference>
<sequence>MSRSTKKGPYVLPSLYKKVEALNEAGKKSVVKTWSRSSTIFPEFVGHTFAVHDGRKHVPVYVTEDMVGHKLGEFAPTRKFTGHVGAKTAGK</sequence>
<dbReference type="InterPro" id="IPR002222">
    <property type="entry name" value="Ribosomal_uS19"/>
</dbReference>
<dbReference type="NCBIfam" id="TIGR01050">
    <property type="entry name" value="rpsS_bact"/>
    <property type="match status" value="1"/>
</dbReference>
<dbReference type="GO" id="GO:0000028">
    <property type="term" value="P:ribosomal small subunit assembly"/>
    <property type="evidence" value="ECO:0007669"/>
    <property type="project" value="TreeGrafter"/>
</dbReference>
<dbReference type="HAMAP" id="MF_00531">
    <property type="entry name" value="Ribosomal_uS19"/>
    <property type="match status" value="1"/>
</dbReference>
<reference evidence="10 11" key="1">
    <citation type="submission" date="2017-02" db="EMBL/GenBank/DDBJ databases">
        <authorList>
            <person name="Peterson S.W."/>
        </authorList>
    </citation>
    <scope>NUCLEOTIDE SEQUENCE [LARGE SCALE GENOMIC DNA]</scope>
    <source>
        <strain evidence="10 11">ATCC 27749</strain>
    </source>
</reference>
<evidence type="ECO:0000256" key="3">
    <source>
        <dbReference type="ARBA" id="ARBA00022730"/>
    </source>
</evidence>
<keyword evidence="4 8" id="KW-0694">RNA-binding</keyword>
<proteinExistence type="inferred from homology"/>
<dbReference type="Gene3D" id="3.30.860.10">
    <property type="entry name" value="30s Ribosomal Protein S19, Chain A"/>
    <property type="match status" value="1"/>
</dbReference>
<evidence type="ECO:0000256" key="7">
    <source>
        <dbReference type="ARBA" id="ARBA00035163"/>
    </source>
</evidence>
<dbReference type="GO" id="GO:0006412">
    <property type="term" value="P:translation"/>
    <property type="evidence" value="ECO:0007669"/>
    <property type="project" value="UniProtKB-UniRule"/>
</dbReference>
<keyword evidence="3 8" id="KW-0699">rRNA-binding</keyword>
<evidence type="ECO:0000256" key="4">
    <source>
        <dbReference type="ARBA" id="ARBA00022884"/>
    </source>
</evidence>
<dbReference type="PANTHER" id="PTHR11880">
    <property type="entry name" value="RIBOSOMAL PROTEIN S19P FAMILY MEMBER"/>
    <property type="match status" value="1"/>
</dbReference>
<dbReference type="OrthoDB" id="9797833at2"/>
<dbReference type="PANTHER" id="PTHR11880:SF8">
    <property type="entry name" value="SMALL RIBOSOMAL SUBUNIT PROTEIN US19M"/>
    <property type="match status" value="1"/>
</dbReference>
<protein>
    <recommendedName>
        <fullName evidence="7 8">Small ribosomal subunit protein uS19</fullName>
    </recommendedName>
</protein>
<dbReference type="Pfam" id="PF00203">
    <property type="entry name" value="Ribosomal_S19"/>
    <property type="match status" value="1"/>
</dbReference>
<keyword evidence="11" id="KW-1185">Reference proteome</keyword>
<dbReference type="SUPFAM" id="SSF54570">
    <property type="entry name" value="Ribosomal protein S19"/>
    <property type="match status" value="1"/>
</dbReference>
<dbReference type="GO" id="GO:0003735">
    <property type="term" value="F:structural constituent of ribosome"/>
    <property type="evidence" value="ECO:0007669"/>
    <property type="project" value="InterPro"/>
</dbReference>